<dbReference type="eggNOG" id="KOG3680">
    <property type="taxonomic scope" value="Eukaryota"/>
</dbReference>
<dbReference type="OMA" id="KMTRAMR"/>
<dbReference type="GO" id="GO:0005829">
    <property type="term" value="C:cytosol"/>
    <property type="evidence" value="ECO:0007669"/>
    <property type="project" value="TreeGrafter"/>
</dbReference>
<protein>
    <submittedName>
        <fullName evidence="3">Piso0_005274 protein</fullName>
    </submittedName>
</protein>
<dbReference type="InParanoid" id="G8Y1R1"/>
<dbReference type="GO" id="GO:0007010">
    <property type="term" value="P:cytoskeleton organization"/>
    <property type="evidence" value="ECO:0007669"/>
    <property type="project" value="TreeGrafter"/>
</dbReference>
<dbReference type="STRING" id="559304.G8Y1R1"/>
<dbReference type="OrthoDB" id="18234at2759"/>
<dbReference type="Pfam" id="PF07923">
    <property type="entry name" value="N1221"/>
    <property type="match status" value="1"/>
</dbReference>
<dbReference type="Pfam" id="PF11882">
    <property type="entry name" value="DUF3402"/>
    <property type="match status" value="1"/>
</dbReference>
<dbReference type="FunCoup" id="G8Y1R1">
    <property type="interactions" value="59"/>
</dbReference>
<dbReference type="PANTHER" id="PTHR13239">
    <property type="entry name" value="PROTEIN REQUIRED FOR HYPHAL ANASTOMOSIS HAM-2"/>
    <property type="match status" value="1"/>
</dbReference>
<name>G8Y1R1_PICSO</name>
<evidence type="ECO:0000259" key="1">
    <source>
        <dbReference type="SMART" id="SM01292"/>
    </source>
</evidence>
<dbReference type="SMART" id="SM01292">
    <property type="entry name" value="N1221"/>
    <property type="match status" value="1"/>
</dbReference>
<dbReference type="SMART" id="SM01293">
    <property type="entry name" value="DUF3402"/>
    <property type="match status" value="1"/>
</dbReference>
<reference evidence="3 4" key="1">
    <citation type="journal article" date="2012" name="G3 (Bethesda)">
        <title>Pichia sorbitophila, an interspecies yeast hybrid reveals early steps of genome resolution following polyploidization.</title>
        <authorList>
            <person name="Leh Louis V."/>
            <person name="Despons L."/>
            <person name="Friedrich A."/>
            <person name="Martin T."/>
            <person name="Durrens P."/>
            <person name="Casaregola S."/>
            <person name="Neuveglise C."/>
            <person name="Fairhead C."/>
            <person name="Marck C."/>
            <person name="Cruz J.A."/>
            <person name="Straub M.L."/>
            <person name="Kugler V."/>
            <person name="Sacerdot C."/>
            <person name="Uzunov Z."/>
            <person name="Thierry A."/>
            <person name="Weiss S."/>
            <person name="Bleykasten C."/>
            <person name="De Montigny J."/>
            <person name="Jacques N."/>
            <person name="Jung P."/>
            <person name="Lemaire M."/>
            <person name="Mallet S."/>
            <person name="Morel G."/>
            <person name="Richard G.F."/>
            <person name="Sarkar A."/>
            <person name="Savel G."/>
            <person name="Schacherer J."/>
            <person name="Seret M.L."/>
            <person name="Talla E."/>
            <person name="Samson G."/>
            <person name="Jubin C."/>
            <person name="Poulain J."/>
            <person name="Vacherie B."/>
            <person name="Barbe V."/>
            <person name="Pelletier E."/>
            <person name="Sherman D.J."/>
            <person name="Westhof E."/>
            <person name="Weissenbach J."/>
            <person name="Baret P.V."/>
            <person name="Wincker P."/>
            <person name="Gaillardin C."/>
            <person name="Dujon B."/>
            <person name="Souciet J.L."/>
        </authorList>
    </citation>
    <scope>NUCLEOTIDE SEQUENCE [LARGE SCALE GENOMIC DNA]</scope>
    <source>
        <strain evidence="4">ATCC MYA-4447 / BCRC 22081 / CBS 7064 / NBRC 10061 / NRRL Y-12695</strain>
    </source>
</reference>
<gene>
    <name evidence="3" type="primary">Piso0_005274</name>
    <name evidence="3" type="ORF">GNLVRS01_PISO0N11541g</name>
</gene>
<evidence type="ECO:0000313" key="3">
    <source>
        <dbReference type="EMBL" id="CCE86764.1"/>
    </source>
</evidence>
<evidence type="ECO:0000259" key="2">
    <source>
        <dbReference type="SMART" id="SM01293"/>
    </source>
</evidence>
<keyword evidence="4" id="KW-1185">Reference proteome</keyword>
<dbReference type="AlphaFoldDB" id="G8Y1R1"/>
<dbReference type="InterPro" id="IPR021819">
    <property type="entry name" value="Far11/STRP_C"/>
</dbReference>
<organism evidence="3 4">
    <name type="scientific">Pichia sorbitophila (strain ATCC MYA-4447 / BCRC 22081 / CBS 7064 / NBRC 10061 / NRRL Y-12695)</name>
    <name type="common">Hybrid yeast</name>
    <dbReference type="NCBI Taxonomy" id="559304"/>
    <lineage>
        <taxon>Eukaryota</taxon>
        <taxon>Fungi</taxon>
        <taxon>Dikarya</taxon>
        <taxon>Ascomycota</taxon>
        <taxon>Saccharomycotina</taxon>
        <taxon>Pichiomycetes</taxon>
        <taxon>Debaryomycetaceae</taxon>
        <taxon>Millerozyma</taxon>
    </lineage>
</organism>
<dbReference type="InterPro" id="IPR040185">
    <property type="entry name" value="Far11/STRP"/>
</dbReference>
<dbReference type="InterPro" id="IPR012486">
    <property type="entry name" value="Far11/STRP_N"/>
</dbReference>
<dbReference type="PANTHER" id="PTHR13239:SF4">
    <property type="entry name" value="AT25231P"/>
    <property type="match status" value="1"/>
</dbReference>
<dbReference type="Proteomes" id="UP000005222">
    <property type="component" value="Chromosome N"/>
</dbReference>
<dbReference type="EMBL" id="FO082046">
    <property type="protein sequence ID" value="CCE86764.1"/>
    <property type="molecule type" value="Genomic_DNA"/>
</dbReference>
<feature type="domain" description="Far11/STRP C-terminal" evidence="2">
    <location>
        <begin position="450"/>
        <end position="880"/>
    </location>
</feature>
<proteinExistence type="predicted"/>
<dbReference type="HOGENOM" id="CLU_003184_1_0_1"/>
<feature type="domain" description="Far11/STRP N-terminal" evidence="1">
    <location>
        <begin position="80"/>
        <end position="350"/>
    </location>
</feature>
<accession>G8Y1R1</accession>
<sequence>MQEEQVSIDHLEDQLIDNPDVLTKKEIDNNALDETFQKKLNARAEQIANQRGIAGQSRRSSGERSSSVYGIADYPFFTNKYNLDYDYKDFEDLATELSEWFAHHDYKVINLDALGTNRSASGFSVASIKEELSEGTLDHLDDLLYYTFGAYRTCFTQGDQVRNIQRNCCILIKNDILNPLALCLKSFYEEYLIATNEPSFSDLDEETECAYFKLLTILYFVLTVLLESKDEVDFETAQESLASTDLLSIMVDLIQKWTWRPSQCIRARYLIMITWKLILIEMGDHEEMTEVQDFLLKKYNINRNNNDGRKHRLKCSPLDYFTFREDLLDKFPLCEDNNYSLKESIAKFDSNFLNSDKDADPALDKEYEYFMALNQHSNSMTNLIEHPRPNKEHTVLSQLPAQTVHISTPVPSPPSTPSEFMAGGEKVRRSYQINQAMPFIYPTTEDSKVPAAIEEASEIIKNSVYESYSTKQLWNERRLFMVQERGYVSTYSDEVIEKEMEINEETYSEFPEHRRSIRSLLRVESFYKQNLSRLSSLVSALIAVMKSNRYDYNLNYAEWELNPETSYLHHNLSSESAENKGKVEYLLMQQLEVIRTKEVTLKACSSIVLLLLKWFKLSHIIKYYQLSSMLYDQKYFEVLFEHLNRSINNKDLQELKRDGGENGMNEPFSEYDLIVSQNQLMNPKIELPKFDFFNNCLHQFPSTFRYQFINKTPLSNFPSKIDANNVNQVTINRYNRNYCRILVNLLNIANKVLIKNSIQRIFTINEHKPSEILKVILTNYDNKALSKPALKILKKIVPYQGRKWKSLNMELISKIYLNCQLGLRDTWLSGRDLDNDFNNSVNQEIALRALIQFYNMREYPESMKALGYGISEDDPFNLSM</sequence>
<evidence type="ECO:0000313" key="4">
    <source>
        <dbReference type="Proteomes" id="UP000005222"/>
    </source>
</evidence>